<evidence type="ECO:0000256" key="4">
    <source>
        <dbReference type="ARBA" id="ARBA00022692"/>
    </source>
</evidence>
<dbReference type="PROSITE" id="PS00452">
    <property type="entry name" value="GUANYLATE_CYCLASE_1"/>
    <property type="match status" value="1"/>
</dbReference>
<dbReference type="GO" id="GO:0007168">
    <property type="term" value="P:receptor guanylyl cyclase signaling pathway"/>
    <property type="evidence" value="ECO:0007669"/>
    <property type="project" value="TreeGrafter"/>
</dbReference>
<dbReference type="GO" id="GO:0006935">
    <property type="term" value="P:chemotaxis"/>
    <property type="evidence" value="ECO:0007669"/>
    <property type="project" value="UniProtKB-ARBA"/>
</dbReference>
<dbReference type="InterPro" id="IPR000719">
    <property type="entry name" value="Prot_kinase_dom"/>
</dbReference>
<keyword evidence="5 16" id="KW-0732">Signal</keyword>
<dbReference type="PROSITE" id="PS50125">
    <property type="entry name" value="GUANYLATE_CYCLASE_2"/>
    <property type="match status" value="1"/>
</dbReference>
<dbReference type="STRING" id="131310.A0A0N4Z4T1"/>
<comment type="catalytic activity">
    <reaction evidence="1 14">
        <text>GTP = 3',5'-cyclic GMP + diphosphate</text>
        <dbReference type="Rhea" id="RHEA:13665"/>
        <dbReference type="ChEBI" id="CHEBI:33019"/>
        <dbReference type="ChEBI" id="CHEBI:37565"/>
        <dbReference type="ChEBI" id="CHEBI:57746"/>
        <dbReference type="EC" id="4.6.1.2"/>
    </reaction>
</comment>
<dbReference type="InterPro" id="IPR050401">
    <property type="entry name" value="Cyclic_nucleotide_synthase"/>
</dbReference>
<evidence type="ECO:0000256" key="11">
    <source>
        <dbReference type="ARBA" id="ARBA00023239"/>
    </source>
</evidence>
<evidence type="ECO:0000256" key="16">
    <source>
        <dbReference type="SAM" id="SignalP"/>
    </source>
</evidence>
<keyword evidence="7 15" id="KW-1133">Transmembrane helix</keyword>
<keyword evidence="11 13" id="KW-0456">Lyase</keyword>
<dbReference type="EC" id="4.6.1.2" evidence="3 14"/>
<dbReference type="Gene3D" id="1.10.510.10">
    <property type="entry name" value="Transferase(Phosphotransferase) domain 1"/>
    <property type="match status" value="1"/>
</dbReference>
<keyword evidence="10" id="KW-0325">Glycoprotein</keyword>
<dbReference type="CDD" id="cd06352">
    <property type="entry name" value="PBP1_NPR_GC-like"/>
    <property type="match status" value="1"/>
</dbReference>
<evidence type="ECO:0000256" key="9">
    <source>
        <dbReference type="ARBA" id="ARBA00023170"/>
    </source>
</evidence>
<dbReference type="GO" id="GO:0035556">
    <property type="term" value="P:intracellular signal transduction"/>
    <property type="evidence" value="ECO:0007669"/>
    <property type="project" value="InterPro"/>
</dbReference>
<keyword evidence="6" id="KW-0547">Nucleotide-binding</keyword>
<dbReference type="Gene3D" id="3.40.50.2300">
    <property type="match status" value="2"/>
</dbReference>
<feature type="domain" description="Guanylate cyclase" evidence="18">
    <location>
        <begin position="884"/>
        <end position="1014"/>
    </location>
</feature>
<dbReference type="InterPro" id="IPR018297">
    <property type="entry name" value="A/G_cyclase_CS"/>
</dbReference>
<evidence type="ECO:0000256" key="13">
    <source>
        <dbReference type="RuleBase" id="RU000405"/>
    </source>
</evidence>
<dbReference type="GO" id="GO:0004672">
    <property type="term" value="F:protein kinase activity"/>
    <property type="evidence" value="ECO:0007669"/>
    <property type="project" value="InterPro"/>
</dbReference>
<dbReference type="InterPro" id="IPR029787">
    <property type="entry name" value="Nucleotide_cyclase"/>
</dbReference>
<dbReference type="FunFam" id="3.30.70.1230:FF:000023">
    <property type="entry name" value="Guanylate cyclase"/>
    <property type="match status" value="1"/>
</dbReference>
<dbReference type="PROSITE" id="PS50011">
    <property type="entry name" value="PROTEIN_KINASE_DOM"/>
    <property type="match status" value="1"/>
</dbReference>
<evidence type="ECO:0000256" key="15">
    <source>
        <dbReference type="SAM" id="Phobius"/>
    </source>
</evidence>
<dbReference type="Proteomes" id="UP000038045">
    <property type="component" value="Unplaced"/>
</dbReference>
<name>A0A0N4Z4T1_PARTI</name>
<evidence type="ECO:0000256" key="8">
    <source>
        <dbReference type="ARBA" id="ARBA00023136"/>
    </source>
</evidence>
<keyword evidence="9" id="KW-0675">Receptor</keyword>
<dbReference type="Gene3D" id="3.30.70.1230">
    <property type="entry name" value="Nucleotide cyclase"/>
    <property type="match status" value="1"/>
</dbReference>
<dbReference type="Pfam" id="PF01094">
    <property type="entry name" value="ANF_receptor"/>
    <property type="match status" value="1"/>
</dbReference>
<dbReference type="SUPFAM" id="SSF55073">
    <property type="entry name" value="Nucleotide cyclase"/>
    <property type="match status" value="1"/>
</dbReference>
<dbReference type="WBParaSite" id="PTRK_0000199700.1">
    <property type="protein sequence ID" value="PTRK_0000199700.1"/>
    <property type="gene ID" value="PTRK_0000199700"/>
</dbReference>
<dbReference type="GO" id="GO:0001653">
    <property type="term" value="F:peptide receptor activity"/>
    <property type="evidence" value="ECO:0007669"/>
    <property type="project" value="TreeGrafter"/>
</dbReference>
<evidence type="ECO:0000313" key="19">
    <source>
        <dbReference type="Proteomes" id="UP000038045"/>
    </source>
</evidence>
<dbReference type="PANTHER" id="PTHR11920">
    <property type="entry name" value="GUANYLYL CYCLASE"/>
    <property type="match status" value="1"/>
</dbReference>
<reference evidence="20" key="1">
    <citation type="submission" date="2017-02" db="UniProtKB">
        <authorList>
            <consortium name="WormBaseParasite"/>
        </authorList>
    </citation>
    <scope>IDENTIFICATION</scope>
</reference>
<dbReference type="PANTHER" id="PTHR11920:SF493">
    <property type="entry name" value="RECEPTOR-TYPE GUANYLATE CYCLASE GCY-22"/>
    <property type="match status" value="1"/>
</dbReference>
<dbReference type="InterPro" id="IPR011009">
    <property type="entry name" value="Kinase-like_dom_sf"/>
</dbReference>
<feature type="domain" description="Protein kinase" evidence="17">
    <location>
        <begin position="512"/>
        <end position="826"/>
    </location>
</feature>
<dbReference type="SUPFAM" id="SSF53822">
    <property type="entry name" value="Periplasmic binding protein-like I"/>
    <property type="match status" value="1"/>
</dbReference>
<dbReference type="SMART" id="SM00044">
    <property type="entry name" value="CYCc"/>
    <property type="match status" value="1"/>
</dbReference>
<dbReference type="CDD" id="cd07302">
    <property type="entry name" value="CHD"/>
    <property type="match status" value="1"/>
</dbReference>
<feature type="transmembrane region" description="Helical" evidence="15">
    <location>
        <begin position="481"/>
        <end position="506"/>
    </location>
</feature>
<dbReference type="InterPro" id="IPR001245">
    <property type="entry name" value="Ser-Thr/Tyr_kinase_cat_dom"/>
</dbReference>
<dbReference type="SUPFAM" id="SSF56112">
    <property type="entry name" value="Protein kinase-like (PK-like)"/>
    <property type="match status" value="1"/>
</dbReference>
<dbReference type="InterPro" id="IPR001054">
    <property type="entry name" value="A/G_cyclase"/>
</dbReference>
<evidence type="ECO:0000259" key="18">
    <source>
        <dbReference type="PROSITE" id="PS50125"/>
    </source>
</evidence>
<keyword evidence="8 15" id="KW-0472">Membrane</keyword>
<dbReference type="GO" id="GO:0007635">
    <property type="term" value="P:chemosensory behavior"/>
    <property type="evidence" value="ECO:0007669"/>
    <property type="project" value="UniProtKB-ARBA"/>
</dbReference>
<dbReference type="InterPro" id="IPR001828">
    <property type="entry name" value="ANF_lig-bd_rcpt"/>
</dbReference>
<protein>
    <recommendedName>
        <fullName evidence="3 14">Guanylate cyclase</fullName>
        <ecNumber evidence="3 14">4.6.1.2</ecNumber>
    </recommendedName>
</protein>
<feature type="signal peptide" evidence="16">
    <location>
        <begin position="1"/>
        <end position="16"/>
    </location>
</feature>
<evidence type="ECO:0000256" key="12">
    <source>
        <dbReference type="ARBA" id="ARBA00023293"/>
    </source>
</evidence>
<evidence type="ECO:0000256" key="1">
    <source>
        <dbReference type="ARBA" id="ARBA00001436"/>
    </source>
</evidence>
<sequence length="1084" mass="122120">MRTIFILLCLIVLSHQQSTDFMGEVKIGIILPNVSESLISYQGWPTSAAAVTRALALAKQNNTLLNRVNFSLIWVANECTKPEAAGALFDLINTEQIEAIIGPPCSTTAEIASSIATYFNMPLYLFGTSALLQDTESEESNVVVSVMPSYTDFTIGLGNLLLKFEWTNIALIYYSSEDNLSRCQRFIDQAQDYLVDGFPDINVAYQRNIASFTKDNLAKVTSEIKKQARIIVLCIDTMDYLREFMLGCYDNKMNNSDYVYINCDVDMDIYLNVENKNALKDYKTPVDGRDEEAFTMYKWMFHLHFSNQGGMSTEYNNLRYQMPTYMKEPPFNCTTACEKYTVGSVYSPFLFDSAYLYFLSLGLAMKKYNTTTNITEISSNGSLVASFSAGIFDGITGQFQISTSLARDSKLSFSTYTNNGLNATRWIYLLVVGNGTNFNISYTDPLTTIFAVRGGVFPLSVPKCGYEDELCQKSFIESTPVGFAFIIVGAIIILLFILFLICFVFYSKKKDEEKQNELWRLNFSSLIKYSDYKGSIMALQSKRSLLSTSQTSTKQSFKDKTDGKHQLYVLHGEPIMGRIHDVQYSLKKNDMQHLRQMRMLESENVNKLIGFCCDGPVLMSFWRYCSRLSFVDILTNENLNITMDGFFIYSLIKDTVEGLYVLHNSSIGLHGNLNSRNCLVDERWQVKLSDFGLPFIRCYETPKIEDQIWTAPEVLRGDVVIPTKTSDIYSLAIVLADVVNKNISFENSDIRGGADEIIYMLKKKKSNPLRPILKPAVDDITPALLHLIKDMWSEEPSDRPKADTVKKLIKEMNPGKSNNLMDHVYGILENYAASLEEDIQERTKELLEEKKKADILLSRMLPKQVAEKLKSGQAIQPEHFELVTIFFSDVVSFTTLASKCTPMQVVSLLNNLYTTFDSIINEHDVYKVETIGDGYLCVSGLPHKNGNLHVKEIALLSINLIKSLDGFSIPHLPKEKIKIRVGMHSGSCVAGVVGLTMPRYCLFGDTVNTASRMESNGKPNHIHMSADAHKLLTEQIGGFVTEPRGEVIIKGKGVMETYWLIGRVGEEAADPNNGMYKDYVKTAE</sequence>
<keyword evidence="4 15" id="KW-0812">Transmembrane</keyword>
<evidence type="ECO:0000259" key="17">
    <source>
        <dbReference type="PROSITE" id="PS50011"/>
    </source>
</evidence>
<evidence type="ECO:0000256" key="5">
    <source>
        <dbReference type="ARBA" id="ARBA00022729"/>
    </source>
</evidence>
<dbReference type="GO" id="GO:0005886">
    <property type="term" value="C:plasma membrane"/>
    <property type="evidence" value="ECO:0007669"/>
    <property type="project" value="TreeGrafter"/>
</dbReference>
<keyword evidence="19" id="KW-1185">Reference proteome</keyword>
<evidence type="ECO:0000256" key="14">
    <source>
        <dbReference type="RuleBase" id="RU003431"/>
    </source>
</evidence>
<feature type="chain" id="PRO_5005891100" description="Guanylate cyclase" evidence="16">
    <location>
        <begin position="17"/>
        <end position="1084"/>
    </location>
</feature>
<evidence type="ECO:0000256" key="7">
    <source>
        <dbReference type="ARBA" id="ARBA00022989"/>
    </source>
</evidence>
<comment type="similarity">
    <text evidence="13">Belongs to the adenylyl cyclase class-4/guanylyl cyclase family.</text>
</comment>
<dbReference type="InterPro" id="IPR028082">
    <property type="entry name" value="Peripla_BP_I"/>
</dbReference>
<evidence type="ECO:0000256" key="3">
    <source>
        <dbReference type="ARBA" id="ARBA00012202"/>
    </source>
</evidence>
<dbReference type="GO" id="GO:0005524">
    <property type="term" value="F:ATP binding"/>
    <property type="evidence" value="ECO:0007669"/>
    <property type="project" value="InterPro"/>
</dbReference>
<dbReference type="GO" id="GO:0004383">
    <property type="term" value="F:guanylate cyclase activity"/>
    <property type="evidence" value="ECO:0007669"/>
    <property type="project" value="UniProtKB-EC"/>
</dbReference>
<evidence type="ECO:0000256" key="2">
    <source>
        <dbReference type="ARBA" id="ARBA00004479"/>
    </source>
</evidence>
<dbReference type="Pfam" id="PF00211">
    <property type="entry name" value="Guanylate_cyc"/>
    <property type="match status" value="1"/>
</dbReference>
<organism evidence="19 20">
    <name type="scientific">Parastrongyloides trichosuri</name>
    <name type="common">Possum-specific nematode worm</name>
    <dbReference type="NCBI Taxonomy" id="131310"/>
    <lineage>
        <taxon>Eukaryota</taxon>
        <taxon>Metazoa</taxon>
        <taxon>Ecdysozoa</taxon>
        <taxon>Nematoda</taxon>
        <taxon>Chromadorea</taxon>
        <taxon>Rhabditida</taxon>
        <taxon>Tylenchina</taxon>
        <taxon>Panagrolaimomorpha</taxon>
        <taxon>Strongyloidoidea</taxon>
        <taxon>Strongyloididae</taxon>
        <taxon>Parastrongyloides</taxon>
    </lineage>
</organism>
<dbReference type="AlphaFoldDB" id="A0A0N4Z4T1"/>
<dbReference type="Pfam" id="PF07714">
    <property type="entry name" value="PK_Tyr_Ser-Thr"/>
    <property type="match status" value="1"/>
</dbReference>
<comment type="subcellular location">
    <subcellularLocation>
        <location evidence="2">Membrane</location>
        <topology evidence="2">Single-pass type I membrane protein</topology>
    </subcellularLocation>
</comment>
<evidence type="ECO:0000313" key="20">
    <source>
        <dbReference type="WBParaSite" id="PTRK_0000199700.1"/>
    </source>
</evidence>
<proteinExistence type="inferred from homology"/>
<dbReference type="GO" id="GO:0004016">
    <property type="term" value="F:adenylate cyclase activity"/>
    <property type="evidence" value="ECO:0007669"/>
    <property type="project" value="TreeGrafter"/>
</dbReference>
<accession>A0A0N4Z4T1</accession>
<keyword evidence="12 14" id="KW-0141">cGMP biosynthesis</keyword>
<evidence type="ECO:0000256" key="10">
    <source>
        <dbReference type="ARBA" id="ARBA00023180"/>
    </source>
</evidence>
<evidence type="ECO:0000256" key="6">
    <source>
        <dbReference type="ARBA" id="ARBA00022741"/>
    </source>
</evidence>